<organism evidence="4">
    <name type="scientific">Pseudogymnoascus destructans</name>
    <dbReference type="NCBI Taxonomy" id="655981"/>
    <lineage>
        <taxon>Eukaryota</taxon>
        <taxon>Fungi</taxon>
        <taxon>Dikarya</taxon>
        <taxon>Ascomycota</taxon>
        <taxon>Pezizomycotina</taxon>
        <taxon>Leotiomycetes</taxon>
        <taxon>Thelebolales</taxon>
        <taxon>Thelebolaceae</taxon>
        <taxon>Pseudogymnoascus</taxon>
    </lineage>
</organism>
<protein>
    <recommendedName>
        <fullName evidence="5">Prefoldin subunit 6</fullName>
    </recommendedName>
</protein>
<reference evidence="4" key="1">
    <citation type="submission" date="2016-03" db="EMBL/GenBank/DDBJ databases">
        <title>Updated assembly of Pseudogymnoascus destructans, the fungus causing white-nose syndrome of bats.</title>
        <authorList>
            <person name="Palmer J.M."/>
            <person name="Drees K.P."/>
            <person name="Foster J.T."/>
            <person name="Lindner D.L."/>
        </authorList>
    </citation>
    <scope>NUCLEOTIDE SEQUENCE [LARGE SCALE GENOMIC DNA]</scope>
    <source>
        <strain evidence="4">20631-21</strain>
    </source>
</reference>
<evidence type="ECO:0008006" key="5">
    <source>
        <dbReference type="Google" id="ProtNLM"/>
    </source>
</evidence>
<dbReference type="Pfam" id="PF01920">
    <property type="entry name" value="Prefoldin_2"/>
    <property type="match status" value="1"/>
</dbReference>
<dbReference type="EMBL" id="KV441400">
    <property type="protein sequence ID" value="OAF57549.1"/>
    <property type="molecule type" value="Genomic_DNA"/>
</dbReference>
<accession>A0A177A5Q5</accession>
<gene>
    <name evidence="4" type="ORF">VC83_04748</name>
</gene>
<dbReference type="PANTHER" id="PTHR21431:SF0">
    <property type="entry name" value="PREFOLDIN SUBUNIT 6"/>
    <property type="match status" value="1"/>
</dbReference>
<dbReference type="FunFam" id="1.10.287.370:FF:000003">
    <property type="entry name" value="Prefoldin subunit 6"/>
    <property type="match status" value="1"/>
</dbReference>
<comment type="similarity">
    <text evidence="1">Belongs to the prefoldin subunit beta family.</text>
</comment>
<evidence type="ECO:0000256" key="3">
    <source>
        <dbReference type="SAM" id="Coils"/>
    </source>
</evidence>
<dbReference type="eggNOG" id="KOG3478">
    <property type="taxonomic scope" value="Eukaryota"/>
</dbReference>
<dbReference type="RefSeq" id="XP_024322837.1">
    <property type="nucleotide sequence ID" value="XM_024468376.1"/>
</dbReference>
<dbReference type="InterPro" id="IPR009053">
    <property type="entry name" value="Prefoldin"/>
</dbReference>
<dbReference type="AlphaFoldDB" id="A0A177A5Q5"/>
<dbReference type="PANTHER" id="PTHR21431">
    <property type="entry name" value="PREFOLDIN SUBUNIT 6"/>
    <property type="match status" value="1"/>
</dbReference>
<dbReference type="VEuPathDB" id="FungiDB:GMDG_01327"/>
<proteinExistence type="inferred from homology"/>
<dbReference type="InterPro" id="IPR002777">
    <property type="entry name" value="PFD_beta-like"/>
</dbReference>
<dbReference type="GO" id="GO:0051131">
    <property type="term" value="P:chaperone-mediated protein complex assembly"/>
    <property type="evidence" value="ECO:0007669"/>
    <property type="project" value="TreeGrafter"/>
</dbReference>
<dbReference type="GO" id="GO:0051087">
    <property type="term" value="F:protein-folding chaperone binding"/>
    <property type="evidence" value="ECO:0007669"/>
    <property type="project" value="TreeGrafter"/>
</dbReference>
<evidence type="ECO:0000256" key="1">
    <source>
        <dbReference type="ARBA" id="ARBA00008045"/>
    </source>
</evidence>
<dbReference type="GO" id="GO:0016272">
    <property type="term" value="C:prefoldin complex"/>
    <property type="evidence" value="ECO:0007669"/>
    <property type="project" value="InterPro"/>
</dbReference>
<dbReference type="CDD" id="cd23161">
    <property type="entry name" value="Prefoldin_6"/>
    <property type="match status" value="1"/>
</dbReference>
<dbReference type="GO" id="GO:0006457">
    <property type="term" value="P:protein folding"/>
    <property type="evidence" value="ECO:0007669"/>
    <property type="project" value="InterPro"/>
</dbReference>
<dbReference type="Gene3D" id="1.10.287.370">
    <property type="match status" value="1"/>
</dbReference>
<dbReference type="SUPFAM" id="SSF46579">
    <property type="entry name" value="Prefoldin"/>
    <property type="match status" value="1"/>
</dbReference>
<dbReference type="OrthoDB" id="248120at2759"/>
<dbReference type="GO" id="GO:0005737">
    <property type="term" value="C:cytoplasm"/>
    <property type="evidence" value="ECO:0007669"/>
    <property type="project" value="TreeGrafter"/>
</dbReference>
<dbReference type="GeneID" id="36287818"/>
<evidence type="ECO:0000313" key="4">
    <source>
        <dbReference type="EMBL" id="OAF57549.1"/>
    </source>
</evidence>
<evidence type="ECO:0000256" key="2">
    <source>
        <dbReference type="ARBA" id="ARBA00023186"/>
    </source>
</evidence>
<name>A0A177A5Q5_9PEZI</name>
<dbReference type="GO" id="GO:0051082">
    <property type="term" value="F:unfolded protein binding"/>
    <property type="evidence" value="ECO:0007669"/>
    <property type="project" value="InterPro"/>
</dbReference>
<keyword evidence="3" id="KW-0175">Coiled coil</keyword>
<keyword evidence="2" id="KW-0143">Chaperone</keyword>
<sequence length="120" mass="13507">MAEAQQRTQVLTGEYQKLQAELQTIVSARQKLESQQQENKGVKREFDSLAEEANIYKLVGPVLLKQEKMEAVMAVDGRLEFIDNEIKRTEKQIADIQASSDAKRSEIINLQSQASSQPTA</sequence>
<feature type="coiled-coil region" evidence="3">
    <location>
        <begin position="1"/>
        <end position="52"/>
    </location>
</feature>
<dbReference type="Proteomes" id="UP000077154">
    <property type="component" value="Unassembled WGS sequence"/>
</dbReference>